<organism evidence="1 2">
    <name type="scientific">Pseudomonas fluorescens</name>
    <dbReference type="NCBI Taxonomy" id="294"/>
    <lineage>
        <taxon>Bacteria</taxon>
        <taxon>Pseudomonadati</taxon>
        <taxon>Pseudomonadota</taxon>
        <taxon>Gammaproteobacteria</taxon>
        <taxon>Pseudomonadales</taxon>
        <taxon>Pseudomonadaceae</taxon>
        <taxon>Pseudomonas</taxon>
    </lineage>
</organism>
<name>A0A5E6QAJ9_PSEFL</name>
<protein>
    <submittedName>
        <fullName evidence="1">Uncharacterized protein</fullName>
    </submittedName>
</protein>
<dbReference type="EMBL" id="CABVGZ010000006">
    <property type="protein sequence ID" value="VVM53034.1"/>
    <property type="molecule type" value="Genomic_DNA"/>
</dbReference>
<accession>A0A5E6QAJ9</accession>
<proteinExistence type="predicted"/>
<sequence>MQRNKRVSDQTGIDEIESVAADLLIAGVSINQLVRCYASFLRQLIEGGALSGISSEKLEMMSSYLDKALMPGLLESDQEQRKSFFLALWPIERKYRDSDPVFANFVRCVICCFGNEEDWERDDTGEDTPLWYFFFYIKKVCPDVKEDFLQYFKGALNKV</sequence>
<evidence type="ECO:0000313" key="1">
    <source>
        <dbReference type="EMBL" id="VVM53034.1"/>
    </source>
</evidence>
<evidence type="ECO:0000313" key="2">
    <source>
        <dbReference type="Proteomes" id="UP000326241"/>
    </source>
</evidence>
<gene>
    <name evidence="1" type="ORF">PS624_00885</name>
</gene>
<dbReference type="Proteomes" id="UP000326241">
    <property type="component" value="Unassembled WGS sequence"/>
</dbReference>
<reference evidence="1 2" key="1">
    <citation type="submission" date="2019-09" db="EMBL/GenBank/DDBJ databases">
        <authorList>
            <person name="Chandra G."/>
            <person name="Truman W A."/>
        </authorList>
    </citation>
    <scope>NUCLEOTIDE SEQUENCE [LARGE SCALE GENOMIC DNA]</scope>
    <source>
        <strain evidence="1">PS624</strain>
    </source>
</reference>
<dbReference type="AlphaFoldDB" id="A0A5E6QAJ9"/>